<accession>A0A9Q9DQT2</accession>
<dbReference type="AlphaFoldDB" id="A0A9Q9DQT2"/>
<name>A0A9Q9DQT2_CURCL</name>
<dbReference type="InterPro" id="IPR036412">
    <property type="entry name" value="HAD-like_sf"/>
</dbReference>
<organism evidence="1 2">
    <name type="scientific">Curvularia clavata</name>
    <dbReference type="NCBI Taxonomy" id="95742"/>
    <lineage>
        <taxon>Eukaryota</taxon>
        <taxon>Fungi</taxon>
        <taxon>Dikarya</taxon>
        <taxon>Ascomycota</taxon>
        <taxon>Pezizomycotina</taxon>
        <taxon>Dothideomycetes</taxon>
        <taxon>Pleosporomycetidae</taxon>
        <taxon>Pleosporales</taxon>
        <taxon>Pleosporineae</taxon>
        <taxon>Pleosporaceae</taxon>
        <taxon>Curvularia</taxon>
    </lineage>
</organism>
<dbReference type="InterPro" id="IPR023198">
    <property type="entry name" value="PGP-like_dom2"/>
</dbReference>
<sequence>MTQNPTPIQACIFDVDGTLINSEDIYTDIYNNILREYGRPDYPWTIKATQQSRGSRGTNRLLAWAQVPLTPAEWSAKEKQHTHLFRNSSVLAGVNDLLSTLRSKTSPPILLSLASSAGREKFALKTSHLPIITRAFDDPALHVFGDDPEMSDSKKKPEPDIFLLALKRLNTKKTARGERPLTPQECLVFEDSIAGVEAARRAGMRVVWVPHPGLAEVCKGREMDVLMGRTEENGEAPDFGTPVEGSGDGPVLAEDGRMLSEDGVAEMRYSLKDFPYHVYGINVHE</sequence>
<reference evidence="1" key="1">
    <citation type="submission" date="2021-12" db="EMBL/GenBank/DDBJ databases">
        <title>Curvularia clavata genome.</title>
        <authorList>
            <person name="Cao Y."/>
        </authorList>
    </citation>
    <scope>NUCLEOTIDE SEQUENCE</scope>
    <source>
        <strain evidence="1">Yc1106</strain>
    </source>
</reference>
<dbReference type="InterPro" id="IPR023214">
    <property type="entry name" value="HAD_sf"/>
</dbReference>
<dbReference type="PANTHER" id="PTHR18901">
    <property type="entry name" value="2-DEOXYGLUCOSE-6-PHOSPHATE PHOSPHATASE 2"/>
    <property type="match status" value="1"/>
</dbReference>
<proteinExistence type="predicted"/>
<dbReference type="Gene3D" id="1.10.150.240">
    <property type="entry name" value="Putative phosphatase, domain 2"/>
    <property type="match status" value="1"/>
</dbReference>
<dbReference type="Gene3D" id="3.40.50.1000">
    <property type="entry name" value="HAD superfamily/HAD-like"/>
    <property type="match status" value="1"/>
</dbReference>
<evidence type="ECO:0000313" key="2">
    <source>
        <dbReference type="Proteomes" id="UP001056012"/>
    </source>
</evidence>
<dbReference type="SFLD" id="SFLDS00003">
    <property type="entry name" value="Haloacid_Dehalogenase"/>
    <property type="match status" value="1"/>
</dbReference>
<dbReference type="EMBL" id="CP089276">
    <property type="protein sequence ID" value="USP76718.1"/>
    <property type="molecule type" value="Genomic_DNA"/>
</dbReference>
<dbReference type="InterPro" id="IPR006439">
    <property type="entry name" value="HAD-SF_hydro_IA"/>
</dbReference>
<gene>
    <name evidence="1" type="ORF">yc1106_03992</name>
</gene>
<keyword evidence="2" id="KW-1185">Reference proteome</keyword>
<dbReference type="GO" id="GO:0016791">
    <property type="term" value="F:phosphatase activity"/>
    <property type="evidence" value="ECO:0007669"/>
    <property type="project" value="TreeGrafter"/>
</dbReference>
<dbReference type="VEuPathDB" id="FungiDB:yc1106_03992"/>
<protein>
    <submittedName>
        <fullName evidence="1">Uncharacterized protein</fullName>
    </submittedName>
</protein>
<dbReference type="SUPFAM" id="SSF56784">
    <property type="entry name" value="HAD-like"/>
    <property type="match status" value="1"/>
</dbReference>
<dbReference type="Proteomes" id="UP001056012">
    <property type="component" value="Chromosome 3"/>
</dbReference>
<dbReference type="OrthoDB" id="40579at2759"/>
<evidence type="ECO:0000313" key="1">
    <source>
        <dbReference type="EMBL" id="USP76718.1"/>
    </source>
</evidence>
<dbReference type="PANTHER" id="PTHR18901:SF38">
    <property type="entry name" value="PSEUDOURIDINE-5'-PHOSPHATASE"/>
    <property type="match status" value="1"/>
</dbReference>
<dbReference type="NCBIfam" id="TIGR01509">
    <property type="entry name" value="HAD-SF-IA-v3"/>
    <property type="match status" value="1"/>
</dbReference>
<dbReference type="SFLD" id="SFLDG01129">
    <property type="entry name" value="C1.5:_HAD__Beta-PGM__Phosphata"/>
    <property type="match status" value="1"/>
</dbReference>
<dbReference type="Pfam" id="PF00702">
    <property type="entry name" value="Hydrolase"/>
    <property type="match status" value="1"/>
</dbReference>